<evidence type="ECO:0000313" key="3">
    <source>
        <dbReference type="Proteomes" id="UP001176941"/>
    </source>
</evidence>
<feature type="region of interest" description="Disordered" evidence="1">
    <location>
        <begin position="125"/>
        <end position="301"/>
    </location>
</feature>
<evidence type="ECO:0000256" key="1">
    <source>
        <dbReference type="SAM" id="MobiDB-lite"/>
    </source>
</evidence>
<gene>
    <name evidence="2" type="ORF">MRATA1EN1_LOCUS21317</name>
</gene>
<feature type="compositionally biased region" description="Low complexity" evidence="1">
    <location>
        <begin position="183"/>
        <end position="192"/>
    </location>
</feature>
<dbReference type="EMBL" id="OX459968">
    <property type="protein sequence ID" value="CAI9172355.1"/>
    <property type="molecule type" value="Genomic_DNA"/>
</dbReference>
<name>A0ABN8ZFT3_RANTA</name>
<feature type="region of interest" description="Disordered" evidence="1">
    <location>
        <begin position="1"/>
        <end position="101"/>
    </location>
</feature>
<feature type="compositionally biased region" description="Basic and acidic residues" evidence="1">
    <location>
        <begin position="129"/>
        <end position="143"/>
    </location>
</feature>
<reference evidence="2" key="1">
    <citation type="submission" date="2023-04" db="EMBL/GenBank/DDBJ databases">
        <authorList>
            <consortium name="ELIXIR-Norway"/>
        </authorList>
    </citation>
    <scope>NUCLEOTIDE SEQUENCE [LARGE SCALE GENOMIC DNA]</scope>
</reference>
<sequence>MSGKTGLGTRADLFPHAERVHTTPAWPGHRNEQPDPLRVGSCSTTRAAPTRAATRAEAGLPKPAGHLSRHPLWSDWGPPTPTNALGPGTPSADSVEHCPGQPVAQGLHLRRRAWARLRDAPITALQAHSGDRGGGQRELKSAEGRSAVEPQACGTRQRRAAPSKGATPSSLGGVSDLGGGSHTPTITPVCRTTTRHPVSGTEQRGTKRPSELVCQEEMPTAPRGDESTLPNHTRATTLHGPEGLPQTAAGSPADPRGELSAPPGSAVTPGHKGGWCPGSPSAVLASPRVLQEGEGTVGEGT</sequence>
<organism evidence="2 3">
    <name type="scientific">Rangifer tarandus platyrhynchus</name>
    <name type="common">Svalbard reindeer</name>
    <dbReference type="NCBI Taxonomy" id="3082113"/>
    <lineage>
        <taxon>Eukaryota</taxon>
        <taxon>Metazoa</taxon>
        <taxon>Chordata</taxon>
        <taxon>Craniata</taxon>
        <taxon>Vertebrata</taxon>
        <taxon>Euteleostomi</taxon>
        <taxon>Mammalia</taxon>
        <taxon>Eutheria</taxon>
        <taxon>Laurasiatheria</taxon>
        <taxon>Artiodactyla</taxon>
        <taxon>Ruminantia</taxon>
        <taxon>Pecora</taxon>
        <taxon>Cervidae</taxon>
        <taxon>Odocoileinae</taxon>
        <taxon>Rangifer</taxon>
    </lineage>
</organism>
<feature type="compositionally biased region" description="Low complexity" evidence="1">
    <location>
        <begin position="44"/>
        <end position="58"/>
    </location>
</feature>
<dbReference type="Proteomes" id="UP001176941">
    <property type="component" value="Chromosome 32"/>
</dbReference>
<evidence type="ECO:0000313" key="2">
    <source>
        <dbReference type="EMBL" id="CAI9172355.1"/>
    </source>
</evidence>
<proteinExistence type="predicted"/>
<accession>A0ABN8ZFT3</accession>
<protein>
    <submittedName>
        <fullName evidence="2">Uncharacterized protein</fullName>
    </submittedName>
</protein>
<keyword evidence="3" id="KW-1185">Reference proteome</keyword>